<comment type="caution">
    <text evidence="1">The sequence shown here is derived from an EMBL/GenBank/DDBJ whole genome shotgun (WGS) entry which is preliminary data.</text>
</comment>
<evidence type="ECO:0000313" key="1">
    <source>
        <dbReference type="EMBL" id="TYR30289.1"/>
    </source>
</evidence>
<protein>
    <recommendedName>
        <fullName evidence="3">DUF2161 domain-containing phosphodiesterase</fullName>
    </recommendedName>
</protein>
<sequence length="238" mass="25934">MKETDLYLPVKRLLEGQGYTVKGEIGAVDVVAMRGDEEPVIVELKTGFSLSLFHQAIQRQALTDAVYVAVPHSGGRAGLKALSQNRAMCRRLGLGLMTVRLADGLVELHCDPEPYRPRQSKPRKTRLLREFARLVGDPNRGGATRRGVVTAYRQDALLCLKLLSDVGPAKAAHVAKQTNVIHARRLMADNHYGWFERVQTGIYALSPKGCGAVEEYAAELANLAGNPAPLPATLETSP</sequence>
<dbReference type="Pfam" id="PF09929">
    <property type="entry name" value="DUF2161"/>
    <property type="match status" value="1"/>
</dbReference>
<reference evidence="1 2" key="2">
    <citation type="submission" date="2019-09" db="EMBL/GenBank/DDBJ databases">
        <title>Mesorhizobium sp. MaA-C15 isolated from Microcystis aeruginosa.</title>
        <authorList>
            <person name="Jeong S.E."/>
            <person name="Jin H.M."/>
            <person name="Jeon C.O."/>
        </authorList>
    </citation>
    <scope>NUCLEOTIDE SEQUENCE [LARGE SCALE GENOMIC DNA]</scope>
    <source>
        <strain evidence="1 2">MaA-C15</strain>
    </source>
</reference>
<dbReference type="Proteomes" id="UP000323258">
    <property type="component" value="Unassembled WGS sequence"/>
</dbReference>
<evidence type="ECO:0008006" key="3">
    <source>
        <dbReference type="Google" id="ProtNLM"/>
    </source>
</evidence>
<evidence type="ECO:0000313" key="2">
    <source>
        <dbReference type="Proteomes" id="UP000323258"/>
    </source>
</evidence>
<proteinExistence type="predicted"/>
<dbReference type="OrthoDB" id="9795163at2"/>
<dbReference type="InterPro" id="IPR018679">
    <property type="entry name" value="DUF2161"/>
</dbReference>
<reference evidence="1 2" key="1">
    <citation type="submission" date="2019-08" db="EMBL/GenBank/DDBJ databases">
        <authorList>
            <person name="Seo Y.L."/>
        </authorList>
    </citation>
    <scope>NUCLEOTIDE SEQUENCE [LARGE SCALE GENOMIC DNA]</scope>
    <source>
        <strain evidence="1 2">MaA-C15</strain>
    </source>
</reference>
<dbReference type="EMBL" id="VSZS01000067">
    <property type="protein sequence ID" value="TYR30289.1"/>
    <property type="molecule type" value="Genomic_DNA"/>
</dbReference>
<gene>
    <name evidence="1" type="ORF">FY036_20640</name>
</gene>
<dbReference type="AlphaFoldDB" id="A0A5D4GRE5"/>
<organism evidence="1 2">
    <name type="scientific">Neoaquamicrobium microcysteis</name>
    <dbReference type="NCBI Taxonomy" id="2682781"/>
    <lineage>
        <taxon>Bacteria</taxon>
        <taxon>Pseudomonadati</taxon>
        <taxon>Pseudomonadota</taxon>
        <taxon>Alphaproteobacteria</taxon>
        <taxon>Hyphomicrobiales</taxon>
        <taxon>Phyllobacteriaceae</taxon>
        <taxon>Neoaquamicrobium</taxon>
    </lineage>
</organism>
<name>A0A5D4GRE5_9HYPH</name>
<accession>A0A5D4GRE5</accession>
<keyword evidence="2" id="KW-1185">Reference proteome</keyword>